<dbReference type="AlphaFoldDB" id="A0A7X2NTC5"/>
<protein>
    <submittedName>
        <fullName evidence="2">DUF4310 family protein</fullName>
    </submittedName>
</protein>
<dbReference type="Proteomes" id="UP000461880">
    <property type="component" value="Unassembled WGS sequence"/>
</dbReference>
<evidence type="ECO:0000256" key="1">
    <source>
        <dbReference type="SAM" id="Phobius"/>
    </source>
</evidence>
<keyword evidence="1" id="KW-0812">Transmembrane</keyword>
<evidence type="ECO:0000313" key="3">
    <source>
        <dbReference type="Proteomes" id="UP000461880"/>
    </source>
</evidence>
<comment type="caution">
    <text evidence="2">The sequence shown here is derived from an EMBL/GenBank/DDBJ whole genome shotgun (WGS) entry which is preliminary data.</text>
</comment>
<evidence type="ECO:0000313" key="2">
    <source>
        <dbReference type="EMBL" id="MSS59231.1"/>
    </source>
</evidence>
<feature type="transmembrane region" description="Helical" evidence="1">
    <location>
        <begin position="66"/>
        <end position="85"/>
    </location>
</feature>
<feature type="transmembrane region" description="Helical" evidence="1">
    <location>
        <begin position="204"/>
        <end position="219"/>
    </location>
</feature>
<dbReference type="RefSeq" id="WP_105302626.1">
    <property type="nucleotide sequence ID" value="NZ_VUMN01000026.1"/>
</dbReference>
<feature type="transmembrane region" description="Helical" evidence="1">
    <location>
        <begin position="123"/>
        <end position="144"/>
    </location>
</feature>
<accession>A0A7X2NTC5</accession>
<dbReference type="InterPro" id="IPR025456">
    <property type="entry name" value="DUF4310"/>
</dbReference>
<feature type="transmembrane region" description="Helical" evidence="1">
    <location>
        <begin position="24"/>
        <end position="46"/>
    </location>
</feature>
<dbReference type="Pfam" id="PF14187">
    <property type="entry name" value="DUF4310"/>
    <property type="match status" value="1"/>
</dbReference>
<feature type="transmembrane region" description="Helical" evidence="1">
    <location>
        <begin position="170"/>
        <end position="198"/>
    </location>
</feature>
<keyword evidence="1" id="KW-1133">Transmembrane helix</keyword>
<name>A0A7X2NTC5_9FIRM</name>
<reference evidence="2 3" key="1">
    <citation type="submission" date="2019-08" db="EMBL/GenBank/DDBJ databases">
        <title>In-depth cultivation of the pig gut microbiome towards novel bacterial diversity and tailored functional studies.</title>
        <authorList>
            <person name="Wylensek D."/>
            <person name="Hitch T.C.A."/>
            <person name="Clavel T."/>
        </authorList>
    </citation>
    <scope>NUCLEOTIDE SEQUENCE [LARGE SCALE GENOMIC DNA]</scope>
    <source>
        <strain evidence="2 3">Oil+RF-744-GAM-WT-6</strain>
    </source>
</reference>
<keyword evidence="3" id="KW-1185">Reference proteome</keyword>
<gene>
    <name evidence="2" type="ORF">FYJ51_10020</name>
</gene>
<sequence length="220" mass="22685">MSENNNAKKAWIDRLNDFLMKDNTFILLIAGAAAAIFAGTFMFINYHTGAFNEVSITAMLSDGMSTGDYSAAAGFAAGFLIARILEGPLVGLLDIGGSLQTGVGIGIPALMLSMGIEAPLHNFGLALIVGFAIGAVLGVIIMAIRKFVPKGIAVGGTDIMMGAGNRTGRFLGPMIIIAACSYNAWVGIGSIIGAAIFYKWGKDITGGAIIGAMILGAIMM</sequence>
<dbReference type="NCBIfam" id="TIGR03579">
    <property type="entry name" value="EF_0833"/>
    <property type="match status" value="1"/>
</dbReference>
<organism evidence="2 3">
    <name type="scientific">Stecheria intestinalis</name>
    <dbReference type="NCBI Taxonomy" id="2606630"/>
    <lineage>
        <taxon>Bacteria</taxon>
        <taxon>Bacillati</taxon>
        <taxon>Bacillota</taxon>
        <taxon>Erysipelotrichia</taxon>
        <taxon>Erysipelotrichales</taxon>
        <taxon>Erysipelotrichaceae</taxon>
        <taxon>Stecheria</taxon>
    </lineage>
</organism>
<feature type="transmembrane region" description="Helical" evidence="1">
    <location>
        <begin position="92"/>
        <end position="111"/>
    </location>
</feature>
<dbReference type="EMBL" id="VUMN01000026">
    <property type="protein sequence ID" value="MSS59231.1"/>
    <property type="molecule type" value="Genomic_DNA"/>
</dbReference>
<keyword evidence="1" id="KW-0472">Membrane</keyword>
<proteinExistence type="predicted"/>